<feature type="domain" description="FFD box profile" evidence="4">
    <location>
        <begin position="277"/>
        <end position="293"/>
    </location>
</feature>
<accession>A0A9W8IA84</accession>
<comment type="caution">
    <text evidence="5">The sequence shown here is derived from an EMBL/GenBank/DDBJ whole genome shotgun (WGS) entry which is preliminary data.</text>
</comment>
<dbReference type="InterPro" id="IPR010920">
    <property type="entry name" value="LSM_dom_sf"/>
</dbReference>
<dbReference type="AlphaFoldDB" id="A0A9W8IA84"/>
<dbReference type="SUPFAM" id="SSF50182">
    <property type="entry name" value="Sm-like ribonucleoproteins"/>
    <property type="match status" value="1"/>
</dbReference>
<dbReference type="Pfam" id="PF12701">
    <property type="entry name" value="LSM14"/>
    <property type="match status" value="1"/>
</dbReference>
<evidence type="ECO:0000256" key="1">
    <source>
        <dbReference type="PROSITE-ProRule" id="PRU00846"/>
    </source>
</evidence>
<dbReference type="InterPro" id="IPR025762">
    <property type="entry name" value="DFDF"/>
</dbReference>
<evidence type="ECO:0000256" key="2">
    <source>
        <dbReference type="SAM" id="MobiDB-lite"/>
    </source>
</evidence>
<dbReference type="GO" id="GO:0003729">
    <property type="term" value="F:mRNA binding"/>
    <property type="evidence" value="ECO:0007669"/>
    <property type="project" value="TreeGrafter"/>
</dbReference>
<proteinExistence type="predicted"/>
<dbReference type="PROSITE" id="PS51513">
    <property type="entry name" value="FFD"/>
    <property type="match status" value="1"/>
</dbReference>
<dbReference type="InterPro" id="IPR025609">
    <property type="entry name" value="Lsm14-like_N"/>
</dbReference>
<dbReference type="SMART" id="SM01199">
    <property type="entry name" value="FDF"/>
    <property type="match status" value="1"/>
</dbReference>
<dbReference type="GO" id="GO:0033962">
    <property type="term" value="P:P-body assembly"/>
    <property type="evidence" value="ECO:0007669"/>
    <property type="project" value="TreeGrafter"/>
</dbReference>
<feature type="short sequence motif" description="FFD box" evidence="1">
    <location>
        <begin position="277"/>
        <end position="293"/>
    </location>
</feature>
<feature type="compositionally biased region" description="Low complexity" evidence="2">
    <location>
        <begin position="365"/>
        <end position="414"/>
    </location>
</feature>
<feature type="region of interest" description="Disordered" evidence="2">
    <location>
        <begin position="164"/>
        <end position="228"/>
    </location>
</feature>
<dbReference type="PANTHER" id="PTHR13586">
    <property type="entry name" value="SCD6 PROTEIN-RELATED"/>
    <property type="match status" value="1"/>
</dbReference>
<feature type="region of interest" description="Disordered" evidence="2">
    <location>
        <begin position="250"/>
        <end position="279"/>
    </location>
</feature>
<evidence type="ECO:0000313" key="6">
    <source>
        <dbReference type="Proteomes" id="UP001139887"/>
    </source>
</evidence>
<feature type="compositionally biased region" description="Gly residues" evidence="2">
    <location>
        <begin position="184"/>
        <end position="207"/>
    </location>
</feature>
<organism evidence="5 6">
    <name type="scientific">Coemansia brasiliensis</name>
    <dbReference type="NCBI Taxonomy" id="2650707"/>
    <lineage>
        <taxon>Eukaryota</taxon>
        <taxon>Fungi</taxon>
        <taxon>Fungi incertae sedis</taxon>
        <taxon>Zoopagomycota</taxon>
        <taxon>Kickxellomycotina</taxon>
        <taxon>Kickxellomycetes</taxon>
        <taxon>Kickxellales</taxon>
        <taxon>Kickxellaceae</taxon>
        <taxon>Coemansia</taxon>
    </lineage>
</organism>
<dbReference type="SMART" id="SM01271">
    <property type="entry name" value="LSM14"/>
    <property type="match status" value="1"/>
</dbReference>
<evidence type="ECO:0000259" key="3">
    <source>
        <dbReference type="PROSITE" id="PS51512"/>
    </source>
</evidence>
<name>A0A9W8IA84_9FUNG</name>
<reference evidence="5" key="1">
    <citation type="submission" date="2022-07" db="EMBL/GenBank/DDBJ databases">
        <title>Phylogenomic reconstructions and comparative analyses of Kickxellomycotina fungi.</title>
        <authorList>
            <person name="Reynolds N.K."/>
            <person name="Stajich J.E."/>
            <person name="Barry K."/>
            <person name="Grigoriev I.V."/>
            <person name="Crous P."/>
            <person name="Smith M.E."/>
        </authorList>
    </citation>
    <scope>NUCLEOTIDE SEQUENCE</scope>
    <source>
        <strain evidence="5">NRRL 1566</strain>
    </source>
</reference>
<dbReference type="Proteomes" id="UP001139887">
    <property type="component" value="Unassembled WGS sequence"/>
</dbReference>
<feature type="compositionally biased region" description="Basic and acidic residues" evidence="2">
    <location>
        <begin position="297"/>
        <end position="315"/>
    </location>
</feature>
<evidence type="ECO:0000313" key="5">
    <source>
        <dbReference type="EMBL" id="KAJ2851842.1"/>
    </source>
</evidence>
<evidence type="ECO:0000259" key="4">
    <source>
        <dbReference type="PROSITE" id="PS51513"/>
    </source>
</evidence>
<dbReference type="GO" id="GO:0000932">
    <property type="term" value="C:P-body"/>
    <property type="evidence" value="ECO:0007669"/>
    <property type="project" value="TreeGrafter"/>
</dbReference>
<keyword evidence="6" id="KW-1185">Reference proteome</keyword>
<dbReference type="Pfam" id="PF09532">
    <property type="entry name" value="FDF"/>
    <property type="match status" value="1"/>
</dbReference>
<dbReference type="OrthoDB" id="21539at2759"/>
<dbReference type="InterPro" id="IPR019050">
    <property type="entry name" value="FDF_dom"/>
</dbReference>
<dbReference type="InterPro" id="IPR025761">
    <property type="entry name" value="FFD_box"/>
</dbReference>
<dbReference type="PANTHER" id="PTHR13586:SF0">
    <property type="entry name" value="TRAILER HITCH, ISOFORM H"/>
    <property type="match status" value="1"/>
</dbReference>
<feature type="region of interest" description="Disordered" evidence="2">
    <location>
        <begin position="297"/>
        <end position="326"/>
    </location>
</feature>
<dbReference type="EMBL" id="JANBUW010000008">
    <property type="protein sequence ID" value="KAJ2851842.1"/>
    <property type="molecule type" value="Genomic_DNA"/>
</dbReference>
<feature type="region of interest" description="Disordered" evidence="2">
    <location>
        <begin position="338"/>
        <end position="414"/>
    </location>
</feature>
<dbReference type="GO" id="GO:0034063">
    <property type="term" value="P:stress granule assembly"/>
    <property type="evidence" value="ECO:0007669"/>
    <property type="project" value="TreeGrafter"/>
</dbReference>
<protein>
    <submittedName>
        <fullName evidence="5">Uncharacterized protein</fullName>
    </submittedName>
</protein>
<feature type="domain" description="DFDF" evidence="3">
    <location>
        <begin position="210"/>
        <end position="246"/>
    </location>
</feature>
<feature type="compositionally biased region" description="Low complexity" evidence="2">
    <location>
        <begin position="261"/>
        <end position="278"/>
    </location>
</feature>
<dbReference type="PROSITE" id="PS51512">
    <property type="entry name" value="DFDF"/>
    <property type="match status" value="1"/>
</dbReference>
<gene>
    <name evidence="5" type="ORF">IWW36_000803</name>
</gene>
<dbReference type="Gene3D" id="2.30.30.100">
    <property type="match status" value="1"/>
</dbReference>
<sequence length="414" mass="45249">MFGNRISLISKSLIRYVGTLNDVNEKEETISLEQVRSMGTEGRRGNPLEEIPPLNNIYEFIQFRASDVLSVEFENEMQAPPKPQIPNDPAILEARTQPAAPAYAPQVHSTAPVEPNLGAAAVNKGTAPAQARVPPVAATAVPQQQQHIQAATGHVIEADTSDNQQINQRRQGGHAPRGGYTPRGRGGYNNGRGTGARRGNYQGGRGGYQNRHGRVEVPESDFDFESSNSKLNKDDLAKEFAQMNIQVVGGEGATEGDGPNASSTSSATSPVATAPSAAYQPKSSFFDNISCETKERMEMREQGMSHEERRSRVQAERQQNYETFGQVVAEQNRYRYNNRYNGGRGGQHHSNWRGGGRGGRGYHRGGYNPNYRGNNYRSQGSSRGYYSQQQSQPQQNRNESSNAATATTESSVAA</sequence>